<gene>
    <name evidence="2" type="ORF">DM860_012164</name>
</gene>
<evidence type="ECO:0000256" key="1">
    <source>
        <dbReference type="SAM" id="MobiDB-lite"/>
    </source>
</evidence>
<keyword evidence="3" id="KW-1185">Reference proteome</keyword>
<comment type="caution">
    <text evidence="2">The sequence shown here is derived from an EMBL/GenBank/DDBJ whole genome shotgun (WGS) entry which is preliminary data.</text>
</comment>
<sequence>METSKEQVGSSSSLTEDLSASKDSSQPSSFPEIFSLLFPPPLAVGKNTPSLDLIESLDKQIYESQCQTWKKKISDGVANSGEWGTIFQDRPDASPLSSSLYYGAQEDMYIKSTGAQSYSKYDKEYDPNEKSSQSVPGANWWDGSVYY</sequence>
<name>A0A328DDS0_9ASTE</name>
<dbReference type="Proteomes" id="UP000249390">
    <property type="component" value="Unassembled WGS sequence"/>
</dbReference>
<feature type="compositionally biased region" description="Basic and acidic residues" evidence="1">
    <location>
        <begin position="120"/>
        <end position="129"/>
    </location>
</feature>
<dbReference type="EMBL" id="NQVE01000175">
    <property type="protein sequence ID" value="RAL42381.1"/>
    <property type="molecule type" value="Genomic_DNA"/>
</dbReference>
<proteinExistence type="predicted"/>
<evidence type="ECO:0000313" key="3">
    <source>
        <dbReference type="Proteomes" id="UP000249390"/>
    </source>
</evidence>
<dbReference type="PANTHER" id="PTHR33738:SF8">
    <property type="entry name" value="OS05G0454500 PROTEIN"/>
    <property type="match status" value="1"/>
</dbReference>
<evidence type="ECO:0000313" key="2">
    <source>
        <dbReference type="EMBL" id="RAL42381.1"/>
    </source>
</evidence>
<feature type="region of interest" description="Disordered" evidence="1">
    <location>
        <begin position="1"/>
        <end position="29"/>
    </location>
</feature>
<organism evidence="2 3">
    <name type="scientific">Cuscuta australis</name>
    <dbReference type="NCBI Taxonomy" id="267555"/>
    <lineage>
        <taxon>Eukaryota</taxon>
        <taxon>Viridiplantae</taxon>
        <taxon>Streptophyta</taxon>
        <taxon>Embryophyta</taxon>
        <taxon>Tracheophyta</taxon>
        <taxon>Spermatophyta</taxon>
        <taxon>Magnoliopsida</taxon>
        <taxon>eudicotyledons</taxon>
        <taxon>Gunneridae</taxon>
        <taxon>Pentapetalae</taxon>
        <taxon>asterids</taxon>
        <taxon>lamiids</taxon>
        <taxon>Solanales</taxon>
        <taxon>Convolvulaceae</taxon>
        <taxon>Cuscuteae</taxon>
        <taxon>Cuscuta</taxon>
        <taxon>Cuscuta subgen. Grammica</taxon>
        <taxon>Cuscuta sect. Cleistogrammica</taxon>
    </lineage>
</organism>
<reference evidence="2 3" key="1">
    <citation type="submission" date="2018-06" db="EMBL/GenBank/DDBJ databases">
        <title>The Genome of Cuscuta australis (Dodder) Provides Insight into the Evolution of Plant Parasitism.</title>
        <authorList>
            <person name="Liu H."/>
        </authorList>
    </citation>
    <scope>NUCLEOTIDE SEQUENCE [LARGE SCALE GENOMIC DNA]</scope>
    <source>
        <strain evidence="3">cv. Yunnan</strain>
        <tissue evidence="2">Vines</tissue>
    </source>
</reference>
<accession>A0A328DDS0</accession>
<dbReference type="PANTHER" id="PTHR33738">
    <property type="entry name" value="EMB|CAB82975.1"/>
    <property type="match status" value="1"/>
</dbReference>
<feature type="region of interest" description="Disordered" evidence="1">
    <location>
        <begin position="120"/>
        <end position="147"/>
    </location>
</feature>
<protein>
    <submittedName>
        <fullName evidence="2">Uncharacterized protein</fullName>
    </submittedName>
</protein>
<dbReference type="AlphaFoldDB" id="A0A328DDS0"/>